<sequence>MQPVKIIICLALMMNRLKLMNYVNINLMLFAKYILRYFIILLCIGVVGLSSCKPQKAGEGVFKLLPANETGLSFENRNVVSDSVNVLDYLYFYNGAGVATADFNNDGLPDLYFVSNQGSNKLYLNKGGMKFEDITDKAGVAGTGNWKTGVTVVDINGDGFKDIYVSVVSGYKTFKGKNQLYINNGNLTFTESAAKYGLDFAGLSTQASFFDYDKDGDLDMFLLTSSVHSNDTYGDSTQRFKYSHDAGDHLFRNDNGHFADVTAGSGIYSAPIGYGLGVSVGDLNNDGWDDLYVSNDFFEQDYYYVNQHNGTFKEELKNAFGHTSLFSMGNTISDVNQDGHLDVLSTDMLPEEMKVLRSTINDEPLDIYNQEVNAGYYYQYSKNCMQLNVGNGNKFVDLSLYSGNSATDWTWSPLVQDFDMDGKKDMFFSNGIKRRLNDMDYLKYLGDPMVMQAYKQNRVFDKDKINRMPEGGVHNYFYHGEDKLKFTDVSNGNDMQRASISAGSVAVDLDNDGDLDIVTNNMDEPAYIYNNTTMEGRKESKPGYLKYTVKYNLLNRDGIGTKFFLKSKHHLDHQEIQTSNAYESNLNNELLFTFAPDDKPESLLVVWPDNSYEVVKDFRPGQKTTLRYNPQAVENSKPIAEVIEAFISDKKQFDSKSIQAKLLANVKTFDTPDFNYYSLLPHTYLQHTPAIAVADANNDGIDDIYVGGIADEEKYILAGNKSGGFTKVKVSLFDRDKYIADEQATWADVNNDGKPDLIVISANHPFQETEKLIQPRLYINKGNFQFEDQHLPKLNYQASKITLFDFNGDGLNDILFTSAVSFKDYTATIPSSILINKGNGKFEISHDKAYDQIMNLQYVTSITTVDIDHNGKSDLLITAEWQPIYIFLNDGKKLSRFSSSVLEKEKGWWQSAIISDMDGDGKADLIAGNWGLNNKYNVTADQPLYAYNTDLDKDGKNDLILSYFYKGLYFPFRPKNDLEQELPYLKKEWLSYQKMADKTTTEVFKDKLDDNDRLSVNQFKSIFVSDVLHSASITALPYLYQQAPIKSMLKYNNGDILLNGNFCGVVPYEGKYDALGLADLHYNKQQKQFDAPTYYVNGAINSQEINYLVPVKTATNLNTYLAVTYDGRLMLLSK</sequence>
<dbReference type="InterPro" id="IPR013517">
    <property type="entry name" value="FG-GAP"/>
</dbReference>
<dbReference type="InterPro" id="IPR027039">
    <property type="entry name" value="Crtac1"/>
</dbReference>
<reference evidence="2 3" key="1">
    <citation type="submission" date="2019-08" db="EMBL/GenBank/DDBJ databases">
        <title>Comparative genome analysis confer to the adaptation heavy metal polluted environment.</title>
        <authorList>
            <person name="Li Y."/>
        </authorList>
    </citation>
    <scope>NUCLEOTIDE SEQUENCE [LARGE SCALE GENOMIC DNA]</scope>
    <source>
        <strain evidence="2 3">P2</strain>
    </source>
</reference>
<evidence type="ECO:0000256" key="1">
    <source>
        <dbReference type="ARBA" id="ARBA00022729"/>
    </source>
</evidence>
<dbReference type="SUPFAM" id="SSF69318">
    <property type="entry name" value="Integrin alpha N-terminal domain"/>
    <property type="match status" value="2"/>
</dbReference>
<dbReference type="EMBL" id="CP043451">
    <property type="protein sequence ID" value="QEM03987.1"/>
    <property type="molecule type" value="Genomic_DNA"/>
</dbReference>
<dbReference type="PANTHER" id="PTHR16026">
    <property type="entry name" value="CARTILAGE ACIDIC PROTEIN 1"/>
    <property type="match status" value="1"/>
</dbReference>
<name>A0AAE6JE79_9SPHI</name>
<dbReference type="PANTHER" id="PTHR16026:SF0">
    <property type="entry name" value="CARTILAGE ACIDIC PROTEIN 1"/>
    <property type="match status" value="1"/>
</dbReference>
<organism evidence="2 3">
    <name type="scientific">Mucilaginibacter rubeus</name>
    <dbReference type="NCBI Taxonomy" id="2027860"/>
    <lineage>
        <taxon>Bacteria</taxon>
        <taxon>Pseudomonadati</taxon>
        <taxon>Bacteroidota</taxon>
        <taxon>Sphingobacteriia</taxon>
        <taxon>Sphingobacteriales</taxon>
        <taxon>Sphingobacteriaceae</taxon>
        <taxon>Mucilaginibacter</taxon>
    </lineage>
</organism>
<evidence type="ECO:0000313" key="2">
    <source>
        <dbReference type="EMBL" id="QEM03987.1"/>
    </source>
</evidence>
<dbReference type="Proteomes" id="UP000250557">
    <property type="component" value="Chromosome"/>
</dbReference>
<dbReference type="Pfam" id="PF13517">
    <property type="entry name" value="FG-GAP_3"/>
    <property type="match status" value="5"/>
</dbReference>
<dbReference type="Gene3D" id="2.130.10.130">
    <property type="entry name" value="Integrin alpha, N-terminal"/>
    <property type="match status" value="4"/>
</dbReference>
<accession>A0AAE6JE79</accession>
<gene>
    <name evidence="2" type="ORF">DIU31_010885</name>
</gene>
<keyword evidence="1" id="KW-0732">Signal</keyword>
<dbReference type="AlphaFoldDB" id="A0AAE6JE79"/>
<dbReference type="InterPro" id="IPR028994">
    <property type="entry name" value="Integrin_alpha_N"/>
</dbReference>
<protein>
    <submittedName>
        <fullName evidence="2">VCBS repeat-containing protein</fullName>
    </submittedName>
</protein>
<proteinExistence type="predicted"/>
<evidence type="ECO:0000313" key="3">
    <source>
        <dbReference type="Proteomes" id="UP000250557"/>
    </source>
</evidence>